<gene>
    <name evidence="2" type="ORF">E2C01_096691</name>
</gene>
<protein>
    <submittedName>
        <fullName evidence="2">Uncharacterized protein</fullName>
    </submittedName>
</protein>
<keyword evidence="3" id="KW-1185">Reference proteome</keyword>
<feature type="transmembrane region" description="Helical" evidence="1">
    <location>
        <begin position="42"/>
        <end position="62"/>
    </location>
</feature>
<name>A0A5B7JYJ7_PORTR</name>
<comment type="caution">
    <text evidence="2">The sequence shown here is derived from an EMBL/GenBank/DDBJ whole genome shotgun (WGS) entry which is preliminary data.</text>
</comment>
<accession>A0A5B7JYJ7</accession>
<keyword evidence="1" id="KW-0812">Transmembrane</keyword>
<proteinExistence type="predicted"/>
<dbReference type="Proteomes" id="UP000324222">
    <property type="component" value="Unassembled WGS sequence"/>
</dbReference>
<organism evidence="2 3">
    <name type="scientific">Portunus trituberculatus</name>
    <name type="common">Swimming crab</name>
    <name type="synonym">Neptunus trituberculatus</name>
    <dbReference type="NCBI Taxonomy" id="210409"/>
    <lineage>
        <taxon>Eukaryota</taxon>
        <taxon>Metazoa</taxon>
        <taxon>Ecdysozoa</taxon>
        <taxon>Arthropoda</taxon>
        <taxon>Crustacea</taxon>
        <taxon>Multicrustacea</taxon>
        <taxon>Malacostraca</taxon>
        <taxon>Eumalacostraca</taxon>
        <taxon>Eucarida</taxon>
        <taxon>Decapoda</taxon>
        <taxon>Pleocyemata</taxon>
        <taxon>Brachyura</taxon>
        <taxon>Eubrachyura</taxon>
        <taxon>Portunoidea</taxon>
        <taxon>Portunidae</taxon>
        <taxon>Portuninae</taxon>
        <taxon>Portunus</taxon>
    </lineage>
</organism>
<evidence type="ECO:0000313" key="2">
    <source>
        <dbReference type="EMBL" id="MPD01173.1"/>
    </source>
</evidence>
<evidence type="ECO:0000313" key="3">
    <source>
        <dbReference type="Proteomes" id="UP000324222"/>
    </source>
</evidence>
<dbReference type="EMBL" id="VSRR010126058">
    <property type="protein sequence ID" value="MPD01173.1"/>
    <property type="molecule type" value="Genomic_DNA"/>
</dbReference>
<sequence length="63" mass="7675">MAAIYRAMIRRADKLVPAKFQPFWNHPAGKQTSWRRGGQKQVLLFFFFNYTPMFRPFMLFFIR</sequence>
<reference evidence="2 3" key="1">
    <citation type="submission" date="2019-05" db="EMBL/GenBank/DDBJ databases">
        <title>Another draft genome of Portunus trituberculatus and its Hox gene families provides insights of decapod evolution.</title>
        <authorList>
            <person name="Jeong J.-H."/>
            <person name="Song I."/>
            <person name="Kim S."/>
            <person name="Choi T."/>
            <person name="Kim D."/>
            <person name="Ryu S."/>
            <person name="Kim W."/>
        </authorList>
    </citation>
    <scope>NUCLEOTIDE SEQUENCE [LARGE SCALE GENOMIC DNA]</scope>
    <source>
        <tissue evidence="2">Muscle</tissue>
    </source>
</reference>
<keyword evidence="1" id="KW-1133">Transmembrane helix</keyword>
<evidence type="ECO:0000256" key="1">
    <source>
        <dbReference type="SAM" id="Phobius"/>
    </source>
</evidence>
<keyword evidence="1" id="KW-0472">Membrane</keyword>
<dbReference type="AlphaFoldDB" id="A0A5B7JYJ7"/>